<comment type="caution">
    <text evidence="1">The sequence shown here is derived from an EMBL/GenBank/DDBJ whole genome shotgun (WGS) entry which is preliminary data.</text>
</comment>
<evidence type="ECO:0000313" key="1">
    <source>
        <dbReference type="EMBL" id="KAK4104035.1"/>
    </source>
</evidence>
<keyword evidence="2" id="KW-1185">Reference proteome</keyword>
<proteinExistence type="predicted"/>
<gene>
    <name evidence="1" type="ORF">N658DRAFT_239751</name>
</gene>
<reference evidence="1" key="2">
    <citation type="submission" date="2023-05" db="EMBL/GenBank/DDBJ databases">
        <authorList>
            <consortium name="Lawrence Berkeley National Laboratory"/>
            <person name="Steindorff A."/>
            <person name="Hensen N."/>
            <person name="Bonometti L."/>
            <person name="Westerberg I."/>
            <person name="Brannstrom I.O."/>
            <person name="Guillou S."/>
            <person name="Cros-Aarteil S."/>
            <person name="Calhoun S."/>
            <person name="Haridas S."/>
            <person name="Kuo A."/>
            <person name="Mondo S."/>
            <person name="Pangilinan J."/>
            <person name="Riley R."/>
            <person name="Labutti K."/>
            <person name="Andreopoulos B."/>
            <person name="Lipzen A."/>
            <person name="Chen C."/>
            <person name="Yanf M."/>
            <person name="Daum C."/>
            <person name="Ng V."/>
            <person name="Clum A."/>
            <person name="Ohm R."/>
            <person name="Martin F."/>
            <person name="Silar P."/>
            <person name="Natvig D."/>
            <person name="Lalanne C."/>
            <person name="Gautier V."/>
            <person name="Ament-Velasquez S.L."/>
            <person name="Kruys A."/>
            <person name="Hutchinson M.I."/>
            <person name="Powell A.J."/>
            <person name="Barry K."/>
            <person name="Miller A.N."/>
            <person name="Grigoriev I.V."/>
            <person name="Debuchy R."/>
            <person name="Gladieux P."/>
            <person name="Thoren M.H."/>
            <person name="Johannesson H."/>
        </authorList>
    </citation>
    <scope>NUCLEOTIDE SEQUENCE</scope>
    <source>
        <strain evidence="1">CBS 757.83</strain>
    </source>
</reference>
<protein>
    <submittedName>
        <fullName evidence="1">Uncharacterized protein</fullName>
    </submittedName>
</protein>
<dbReference type="Proteomes" id="UP001305647">
    <property type="component" value="Unassembled WGS sequence"/>
</dbReference>
<organism evidence="1 2">
    <name type="scientific">Parathielavia hyrcaniae</name>
    <dbReference type="NCBI Taxonomy" id="113614"/>
    <lineage>
        <taxon>Eukaryota</taxon>
        <taxon>Fungi</taxon>
        <taxon>Dikarya</taxon>
        <taxon>Ascomycota</taxon>
        <taxon>Pezizomycotina</taxon>
        <taxon>Sordariomycetes</taxon>
        <taxon>Sordariomycetidae</taxon>
        <taxon>Sordariales</taxon>
        <taxon>Chaetomiaceae</taxon>
        <taxon>Parathielavia</taxon>
    </lineage>
</organism>
<name>A0AAN6T3R8_9PEZI</name>
<accession>A0AAN6T3R8</accession>
<dbReference type="AlphaFoldDB" id="A0AAN6T3R8"/>
<reference evidence="1" key="1">
    <citation type="journal article" date="2023" name="Mol. Phylogenet. Evol.">
        <title>Genome-scale phylogeny and comparative genomics of the fungal order Sordariales.</title>
        <authorList>
            <person name="Hensen N."/>
            <person name="Bonometti L."/>
            <person name="Westerberg I."/>
            <person name="Brannstrom I.O."/>
            <person name="Guillou S."/>
            <person name="Cros-Aarteil S."/>
            <person name="Calhoun S."/>
            <person name="Haridas S."/>
            <person name="Kuo A."/>
            <person name="Mondo S."/>
            <person name="Pangilinan J."/>
            <person name="Riley R."/>
            <person name="LaButti K."/>
            <person name="Andreopoulos B."/>
            <person name="Lipzen A."/>
            <person name="Chen C."/>
            <person name="Yan M."/>
            <person name="Daum C."/>
            <person name="Ng V."/>
            <person name="Clum A."/>
            <person name="Steindorff A."/>
            <person name="Ohm R.A."/>
            <person name="Martin F."/>
            <person name="Silar P."/>
            <person name="Natvig D.O."/>
            <person name="Lalanne C."/>
            <person name="Gautier V."/>
            <person name="Ament-Velasquez S.L."/>
            <person name="Kruys A."/>
            <person name="Hutchinson M.I."/>
            <person name="Powell A.J."/>
            <person name="Barry K."/>
            <person name="Miller A.N."/>
            <person name="Grigoriev I.V."/>
            <person name="Debuchy R."/>
            <person name="Gladieux P."/>
            <person name="Hiltunen Thoren M."/>
            <person name="Johannesson H."/>
        </authorList>
    </citation>
    <scope>NUCLEOTIDE SEQUENCE</scope>
    <source>
        <strain evidence="1">CBS 757.83</strain>
    </source>
</reference>
<evidence type="ECO:0000313" key="2">
    <source>
        <dbReference type="Proteomes" id="UP001305647"/>
    </source>
</evidence>
<sequence length="283" mass="31676">MESLVPAEISASEVLWPAVNNKRKRDETETADEAGARLLTTGSQWPLALSTTDIRGLAEIWAAGDFHRKTSEFVPTARDVAVTAMASVDFVQSLEGGTVHASSIGIDHAGRLFQKPKNFVGEDFWEDFCEMVNELREKSLQLTVKDRIVTLIGIFLEFKSDYDRLNNSESKYALLCLFKVVEGLKKGDGVQSTGRLEEVHDECQKVCEVLNKVISAIDVVQQDLIDTGSTSLQRWNRSRKIQGAFAVDQPLSDLCTYVVKLRFYMEPYQRFLGATSQLRDCLA</sequence>
<dbReference type="EMBL" id="MU863627">
    <property type="protein sequence ID" value="KAK4104035.1"/>
    <property type="molecule type" value="Genomic_DNA"/>
</dbReference>